<reference evidence="10 11" key="1">
    <citation type="journal article" date="2011" name="Genome Biol. Evol.">
        <title>Integration of the genetic map and genome assembly of fugu facilitates insights into distinct features of genome evolution in teleosts and mammals.</title>
        <authorList>
            <person name="Kai W."/>
            <person name="Kikuchi K."/>
            <person name="Tohari S."/>
            <person name="Chew A.K."/>
            <person name="Tay A."/>
            <person name="Fujiwara A."/>
            <person name="Hosoya S."/>
            <person name="Suetake H."/>
            <person name="Naruse K."/>
            <person name="Brenner S."/>
            <person name="Suzuki Y."/>
            <person name="Venkatesh B."/>
        </authorList>
    </citation>
    <scope>NUCLEOTIDE SEQUENCE [LARGE SCALE GENOMIC DNA]</scope>
</reference>
<comment type="similarity">
    <text evidence="4">Belongs to the cramped family.</text>
</comment>
<dbReference type="Proteomes" id="UP000005226">
    <property type="component" value="Chromosome 5"/>
</dbReference>
<evidence type="ECO:0000256" key="5">
    <source>
        <dbReference type="ARBA" id="ARBA00074058"/>
    </source>
</evidence>
<keyword evidence="2" id="KW-0238">DNA-binding</keyword>
<reference evidence="10" key="3">
    <citation type="submission" date="2025-09" db="UniProtKB">
        <authorList>
            <consortium name="Ensembl"/>
        </authorList>
    </citation>
    <scope>IDENTIFICATION</scope>
</reference>
<dbReference type="GO" id="GO:0007389">
    <property type="term" value="P:pattern specification process"/>
    <property type="evidence" value="ECO:0007669"/>
    <property type="project" value="TreeGrafter"/>
</dbReference>
<dbReference type="PANTHER" id="PTHR21677:SF1">
    <property type="entry name" value="PROTEIN CRAMPED-LIKE"/>
    <property type="match status" value="1"/>
</dbReference>
<keyword evidence="11" id="KW-1185">Reference proteome</keyword>
<evidence type="ECO:0000313" key="10">
    <source>
        <dbReference type="Ensembl" id="ENSTRUP00000008605.3"/>
    </source>
</evidence>
<feature type="region of interest" description="Disordered" evidence="8">
    <location>
        <begin position="1"/>
        <end position="179"/>
    </location>
</feature>
<evidence type="ECO:0000256" key="7">
    <source>
        <dbReference type="ARBA" id="ARBA00081828"/>
    </source>
</evidence>
<feature type="region of interest" description="Disordered" evidence="8">
    <location>
        <begin position="663"/>
        <end position="719"/>
    </location>
</feature>
<dbReference type="HOGENOM" id="CLU_003833_1_0_1"/>
<dbReference type="GO" id="GO:0005634">
    <property type="term" value="C:nucleus"/>
    <property type="evidence" value="ECO:0007669"/>
    <property type="project" value="TreeGrafter"/>
</dbReference>
<evidence type="ECO:0000259" key="9">
    <source>
        <dbReference type="PROSITE" id="PS51293"/>
    </source>
</evidence>
<feature type="region of interest" description="Disordered" evidence="8">
    <location>
        <begin position="461"/>
        <end position="541"/>
    </location>
</feature>
<dbReference type="GO" id="GO:0003677">
    <property type="term" value="F:DNA binding"/>
    <property type="evidence" value="ECO:0007669"/>
    <property type="project" value="UniProtKB-KW"/>
</dbReference>
<reference evidence="10" key="2">
    <citation type="submission" date="2025-08" db="UniProtKB">
        <authorList>
            <consortium name="Ensembl"/>
        </authorList>
    </citation>
    <scope>IDENTIFICATION</scope>
</reference>
<protein>
    <recommendedName>
        <fullName evidence="5">Protein cramped-like</fullName>
    </recommendedName>
    <alternativeName>
        <fullName evidence="7">Cramped chromatin regulator homolog 1</fullName>
    </alternativeName>
    <alternativeName>
        <fullName evidence="6">Hematological and neurological expressed 1-like protein</fullName>
    </alternativeName>
</protein>
<dbReference type="PANTHER" id="PTHR21677">
    <property type="entry name" value="CRAMPED PROTEIN"/>
    <property type="match status" value="1"/>
</dbReference>
<feature type="compositionally biased region" description="Low complexity" evidence="8">
    <location>
        <begin position="130"/>
        <end position="141"/>
    </location>
</feature>
<organism evidence="10 11">
    <name type="scientific">Takifugu rubripes</name>
    <name type="common">Japanese pufferfish</name>
    <name type="synonym">Fugu rubripes</name>
    <dbReference type="NCBI Taxonomy" id="31033"/>
    <lineage>
        <taxon>Eukaryota</taxon>
        <taxon>Metazoa</taxon>
        <taxon>Chordata</taxon>
        <taxon>Craniata</taxon>
        <taxon>Vertebrata</taxon>
        <taxon>Euteleostomi</taxon>
        <taxon>Actinopterygii</taxon>
        <taxon>Neopterygii</taxon>
        <taxon>Teleostei</taxon>
        <taxon>Neoteleostei</taxon>
        <taxon>Acanthomorphata</taxon>
        <taxon>Eupercaria</taxon>
        <taxon>Tetraodontiformes</taxon>
        <taxon>Tetradontoidea</taxon>
        <taxon>Tetraodontidae</taxon>
        <taxon>Takifugu</taxon>
    </lineage>
</organism>
<gene>
    <name evidence="10" type="primary">cramp1</name>
</gene>
<feature type="compositionally biased region" description="Basic and acidic residues" evidence="8">
    <location>
        <begin position="34"/>
        <end position="43"/>
    </location>
</feature>
<evidence type="ECO:0000256" key="4">
    <source>
        <dbReference type="ARBA" id="ARBA00061503"/>
    </source>
</evidence>
<proteinExistence type="inferred from homology"/>
<dbReference type="FunFam" id="1.10.10.60:FF:000439">
    <property type="entry name" value="Cramped chromatin regulator homolog 1"/>
    <property type="match status" value="1"/>
</dbReference>
<feature type="compositionally biased region" description="Polar residues" evidence="8">
    <location>
        <begin position="947"/>
        <end position="956"/>
    </location>
</feature>
<evidence type="ECO:0000256" key="8">
    <source>
        <dbReference type="SAM" id="MobiDB-lite"/>
    </source>
</evidence>
<feature type="compositionally biased region" description="Polar residues" evidence="8">
    <location>
        <begin position="679"/>
        <end position="689"/>
    </location>
</feature>
<evidence type="ECO:0000256" key="1">
    <source>
        <dbReference type="ARBA" id="ARBA00022553"/>
    </source>
</evidence>
<evidence type="ECO:0000256" key="3">
    <source>
        <dbReference type="ARBA" id="ARBA00023242"/>
    </source>
</evidence>
<dbReference type="InterPro" id="IPR017884">
    <property type="entry name" value="SANT_dom"/>
</dbReference>
<feature type="domain" description="SANT" evidence="9">
    <location>
        <begin position="177"/>
        <end position="237"/>
    </location>
</feature>
<name>H2S880_TAKRU</name>
<accession>H2S880</accession>
<feature type="region of interest" description="Disordered" evidence="8">
    <location>
        <begin position="939"/>
        <end position="1010"/>
    </location>
</feature>
<dbReference type="AlphaFoldDB" id="H2S880"/>
<sequence>MTPGSREGIGVDGGRIPSRKPEGCDEEENGEQASEERSTKGDDGGEILNPSTTGLSPGSAPVLPASPPNRTGSGSSQHPQTPAEPTPACHDQHHFLRSSVRPPSKRIRKDTAGSAINGHGGAKSKGAENGSSSQGTAGQSGPMAGSTGGVSKAAKGQGSAEKEEQTGNQKRARRQWESWSAEDKNSFFEGLYEHGKDFEAIQNNIAMKYKKRGKPAHMVKNKEQVRHFYYRTWHKISKHIDFANVYSRVLKKSSQELYGLICYAELRKKVGGLMDDKNVAKLNELIQQGATTVRFKGRNLRIKAPMCRALKKLCDPDGVSDEEDQKPVRLPLKVAVELQPRSNYSWARVQSLAHNPRLRMVVELHRKVSSLIEYLKQKWTYHDQRIVSFETHTRELQSSKLMLTLFLYPAESSTLTTLPGVARVVHSKASCTVHWTEAGKTRPNTKELPAAQILGIQQVRAGTKAGRGSTPGAGGPSGTVLSDGRRPEPINPEPSQDGSSKSEDKTPQSVPVQGCSQQAVAQTEEGIETGPSDGGKTCTAADAPGGLTVTKSVEKSLSQGSASVARERAVEQIRVDGWSTRDSENVTLAELYLMFGKPGKLQLEYEWQSVPPSSQENGQGSAQPKHHRTHRVLRCLLRLVATEVNPKPLVWTTSPIKNYQEEQTQTLTPPGKGPIASIRSPNCGRQQASVRGARLNPSSSGASGGRNLPRALLGPNVSSDSEGGVFAVPTTLPPNSSRHNRMFSPNKEAELFRQQLDSISMQSDLFLSRQRKPRSRQLRKPLVVQRTLLPRTTGDTPQHVCSFSILSNSSATGTGSFRQIPVCTLSGAIDLAAKSAGIIPGSPSRDLTSPSVDNKMLLSSTPMTEAEQDTELLQHNIPEVSNSDYPMSVATLLDISLPGPPEEALAPGESQTHISDSIIELAINSAHYGEEAQLSPAKLSATDGSKLLTSSPSVSPSRGWIPSPSHDPQWYPSDSSDSTLGCLLSSMVTPDKGRRTPLTPSGPSSGTALLGPSLLDCNSHDSFQSRGLPDVAELACMMSESSVDYIARFNDLAQELAVTEPSIPPP</sequence>
<dbReference type="GO" id="GO:0003682">
    <property type="term" value="F:chromatin binding"/>
    <property type="evidence" value="ECO:0007669"/>
    <property type="project" value="InterPro"/>
</dbReference>
<keyword evidence="1" id="KW-0597">Phosphoprotein</keyword>
<feature type="compositionally biased region" description="Polar residues" evidence="8">
    <location>
        <begin position="68"/>
        <end position="80"/>
    </location>
</feature>
<keyword evidence="3" id="KW-0539">Nucleus</keyword>
<dbReference type="InterPro" id="IPR055315">
    <property type="entry name" value="Cramped-like"/>
</dbReference>
<evidence type="ECO:0000256" key="2">
    <source>
        <dbReference type="ARBA" id="ARBA00023125"/>
    </source>
</evidence>
<dbReference type="Ensembl" id="ENSTRUT00000008656.3">
    <property type="protein sequence ID" value="ENSTRUP00000008605.3"/>
    <property type="gene ID" value="ENSTRUG00000003674.3"/>
</dbReference>
<feature type="compositionally biased region" description="Polar residues" evidence="8">
    <location>
        <begin position="998"/>
        <end position="1007"/>
    </location>
</feature>
<evidence type="ECO:0000256" key="6">
    <source>
        <dbReference type="ARBA" id="ARBA00076971"/>
    </source>
</evidence>
<dbReference type="GeneTree" id="ENSGT00390000003337"/>
<evidence type="ECO:0000313" key="11">
    <source>
        <dbReference type="Proteomes" id="UP000005226"/>
    </source>
</evidence>
<dbReference type="Gene3D" id="1.10.10.60">
    <property type="entry name" value="Homeodomain-like"/>
    <property type="match status" value="1"/>
</dbReference>
<feature type="compositionally biased region" description="Polar residues" evidence="8">
    <location>
        <begin position="507"/>
        <end position="521"/>
    </location>
</feature>
<dbReference type="PROSITE" id="PS51293">
    <property type="entry name" value="SANT"/>
    <property type="match status" value="1"/>
</dbReference>